<accession>A0AAU7CJA6</accession>
<sequence length="109" mass="12305">MSRDLTMCFRNATGKLRTIRLEPWDRHFLLAPNEKVEIVASGNSEFPSIRVVEASDTTLIFTEGCEEVRVTQDGTTQTLLPLFEAGVLPVRPARRDGDLMWDRDLDGLV</sequence>
<proteinExistence type="predicted"/>
<name>A0AAU7CJA6_9BACT</name>
<evidence type="ECO:0000313" key="1">
    <source>
        <dbReference type="EMBL" id="XBH05235.1"/>
    </source>
</evidence>
<dbReference type="EMBL" id="CP155447">
    <property type="protein sequence ID" value="XBH05235.1"/>
    <property type="molecule type" value="Genomic_DNA"/>
</dbReference>
<reference evidence="1" key="1">
    <citation type="submission" date="2024-05" db="EMBL/GenBank/DDBJ databases">
        <title>Planctomycetes of the genus Singulisphaera possess chitinolytic capabilities.</title>
        <authorList>
            <person name="Ivanova A."/>
        </authorList>
    </citation>
    <scope>NUCLEOTIDE SEQUENCE</scope>
    <source>
        <strain evidence="1">Ch08T</strain>
    </source>
</reference>
<dbReference type="RefSeq" id="WP_406698043.1">
    <property type="nucleotide sequence ID" value="NZ_CP155447.1"/>
</dbReference>
<organism evidence="1">
    <name type="scientific">Singulisphaera sp. Ch08</name>
    <dbReference type="NCBI Taxonomy" id="3120278"/>
    <lineage>
        <taxon>Bacteria</taxon>
        <taxon>Pseudomonadati</taxon>
        <taxon>Planctomycetota</taxon>
        <taxon>Planctomycetia</taxon>
        <taxon>Isosphaerales</taxon>
        <taxon>Isosphaeraceae</taxon>
        <taxon>Singulisphaera</taxon>
    </lineage>
</organism>
<protein>
    <submittedName>
        <fullName evidence="1">Uncharacterized protein</fullName>
    </submittedName>
</protein>
<gene>
    <name evidence="1" type="ORF">V5E97_04235</name>
</gene>
<dbReference type="AlphaFoldDB" id="A0AAU7CJA6"/>